<dbReference type="InterPro" id="IPR016477">
    <property type="entry name" value="Fructo-/Ketosamine-3-kinase"/>
</dbReference>
<accession>A0AAV3AIS3</accession>
<dbReference type="Gene3D" id="3.90.1200.10">
    <property type="match status" value="1"/>
</dbReference>
<proteinExistence type="inferred from homology"/>
<protein>
    <recommendedName>
        <fullName evidence="1">protein-ribulosamine 3-kinase</fullName>
        <ecNumber evidence="1">2.7.1.172</ecNumber>
    </recommendedName>
</protein>
<dbReference type="GO" id="GO:0102193">
    <property type="term" value="F:protein-ribulosamine 3-kinase activity"/>
    <property type="evidence" value="ECO:0007669"/>
    <property type="project" value="UniProtKB-EC"/>
</dbReference>
<comment type="caution">
    <text evidence="4">The sequence shown here is derived from an EMBL/GenBank/DDBJ whole genome shotgun (WGS) entry which is preliminary data.</text>
</comment>
<evidence type="ECO:0000256" key="3">
    <source>
        <dbReference type="PIRNR" id="PIRNR006221"/>
    </source>
</evidence>
<evidence type="ECO:0000313" key="5">
    <source>
        <dbReference type="Proteomes" id="UP001181693"/>
    </source>
</evidence>
<organism evidence="4 5">
    <name type="scientific">Pyxicephalus adspersus</name>
    <name type="common">African bullfrog</name>
    <dbReference type="NCBI Taxonomy" id="30357"/>
    <lineage>
        <taxon>Eukaryota</taxon>
        <taxon>Metazoa</taxon>
        <taxon>Chordata</taxon>
        <taxon>Craniata</taxon>
        <taxon>Vertebrata</taxon>
        <taxon>Euteleostomi</taxon>
        <taxon>Amphibia</taxon>
        <taxon>Batrachia</taxon>
        <taxon>Anura</taxon>
        <taxon>Neobatrachia</taxon>
        <taxon>Ranoidea</taxon>
        <taxon>Pyxicephalidae</taxon>
        <taxon>Pyxicephalinae</taxon>
        <taxon>Pyxicephalus</taxon>
    </lineage>
</organism>
<dbReference type="FunFam" id="3.90.1200.10:FF:000003">
    <property type="entry name" value="fructosamine-3-kinase isoform X1"/>
    <property type="match status" value="1"/>
</dbReference>
<evidence type="ECO:0000256" key="1">
    <source>
        <dbReference type="ARBA" id="ARBA00011961"/>
    </source>
</evidence>
<comment type="catalytic activity">
    <reaction evidence="2">
        <text>N(6)-D-ribulosyl-L-lysyl-[protein] + ATP = N(6)-(3-O-phospho-D-ribulosyl)-L-lysyl-[protein] + ADP + H(+)</text>
        <dbReference type="Rhea" id="RHEA:48432"/>
        <dbReference type="Rhea" id="RHEA-COMP:12103"/>
        <dbReference type="Rhea" id="RHEA-COMP:12104"/>
        <dbReference type="ChEBI" id="CHEBI:15378"/>
        <dbReference type="ChEBI" id="CHEBI:30616"/>
        <dbReference type="ChEBI" id="CHEBI:90418"/>
        <dbReference type="ChEBI" id="CHEBI:90420"/>
        <dbReference type="ChEBI" id="CHEBI:456216"/>
        <dbReference type="EC" id="2.7.1.172"/>
    </reaction>
    <physiologicalReaction direction="left-to-right" evidence="2">
        <dbReference type="Rhea" id="RHEA:48433"/>
    </physiologicalReaction>
</comment>
<dbReference type="Proteomes" id="UP001181693">
    <property type="component" value="Unassembled WGS sequence"/>
</dbReference>
<dbReference type="Pfam" id="PF03881">
    <property type="entry name" value="Fructosamin_kin"/>
    <property type="match status" value="1"/>
</dbReference>
<dbReference type="SUPFAM" id="SSF56112">
    <property type="entry name" value="Protein kinase-like (PK-like)"/>
    <property type="match status" value="1"/>
</dbReference>
<dbReference type="EC" id="2.7.1.172" evidence="1"/>
<keyword evidence="3" id="KW-0418">Kinase</keyword>
<keyword evidence="5" id="KW-1185">Reference proteome</keyword>
<name>A0AAV3AIS3_PYXAD</name>
<evidence type="ECO:0000256" key="2">
    <source>
        <dbReference type="ARBA" id="ARBA00048655"/>
    </source>
</evidence>
<dbReference type="PANTHER" id="PTHR12149:SF12">
    <property type="entry name" value="PROTEIN-RIBULOSAMINE 3-KINASE"/>
    <property type="match status" value="1"/>
</dbReference>
<dbReference type="Gene3D" id="3.30.200.20">
    <property type="entry name" value="Phosphorylase Kinase, domain 1"/>
    <property type="match status" value="1"/>
</dbReference>
<gene>
    <name evidence="4" type="ORF">GDO54_008138</name>
</gene>
<dbReference type="EMBL" id="DYDO01000003">
    <property type="protein sequence ID" value="DBA27670.1"/>
    <property type="molecule type" value="Genomic_DNA"/>
</dbReference>
<evidence type="ECO:0000313" key="4">
    <source>
        <dbReference type="EMBL" id="DBA27670.1"/>
    </source>
</evidence>
<dbReference type="AlphaFoldDB" id="A0AAV3AIS3"/>
<sequence>MFVKINHGTQARTMFSGEVASLEEIRRTCTVRVPEPVAVTELPGGGALLIMKHIEMQQISRFAEKLGEQLADLHLHNQAMLKMAQKTRGTIGRNISPVEMFGFHTTTCCGYIPQVNEWQEDWLTFFTSQRLQPQISLMEKDYGDRIILGLWSELQVKIQNAFKDTVVVPSLLHGDLWEGNAAEDEYGPVLFDPGSFYGHSECDLSIGEIFGAQSGCFYSSYHKKVPRAPGHELRQWLYQLFHLLNNWNHFGLAFRGVTENLMRCLLQVL</sequence>
<dbReference type="InterPro" id="IPR011009">
    <property type="entry name" value="Kinase-like_dom_sf"/>
</dbReference>
<reference evidence="4" key="1">
    <citation type="thesis" date="2020" institute="ProQuest LLC" country="789 East Eisenhower Parkway, Ann Arbor, MI, USA">
        <title>Comparative Genomics and Chromosome Evolution.</title>
        <authorList>
            <person name="Mudd A.B."/>
        </authorList>
    </citation>
    <scope>NUCLEOTIDE SEQUENCE</scope>
    <source>
        <strain evidence="4">1538</strain>
        <tissue evidence="4">Blood</tissue>
    </source>
</reference>
<comment type="similarity">
    <text evidence="3">Belongs to the fructosamine kinase family.</text>
</comment>
<dbReference type="GO" id="GO:0016301">
    <property type="term" value="F:kinase activity"/>
    <property type="evidence" value="ECO:0007669"/>
    <property type="project" value="UniProtKB-UniRule"/>
</dbReference>
<dbReference type="PIRSF" id="PIRSF006221">
    <property type="entry name" value="Ketosamine-3-kinase"/>
    <property type="match status" value="1"/>
</dbReference>
<dbReference type="PANTHER" id="PTHR12149">
    <property type="entry name" value="FRUCTOSAMINE 3 KINASE-RELATED PROTEIN"/>
    <property type="match status" value="1"/>
</dbReference>
<keyword evidence="3" id="KW-0808">Transferase</keyword>